<name>A0A8H3HGS8_9AGAM</name>
<reference evidence="1" key="1">
    <citation type="submission" date="2021-01" db="EMBL/GenBank/DDBJ databases">
        <authorList>
            <person name="Kaushik A."/>
        </authorList>
    </citation>
    <scope>NUCLEOTIDE SEQUENCE</scope>
    <source>
        <strain evidence="1">AG6-10EEA</strain>
    </source>
</reference>
<evidence type="ECO:0000313" key="1">
    <source>
        <dbReference type="EMBL" id="CAE6506678.1"/>
    </source>
</evidence>
<organism evidence="1 2">
    <name type="scientific">Rhizoctonia solani</name>
    <dbReference type="NCBI Taxonomy" id="456999"/>
    <lineage>
        <taxon>Eukaryota</taxon>
        <taxon>Fungi</taxon>
        <taxon>Dikarya</taxon>
        <taxon>Basidiomycota</taxon>
        <taxon>Agaricomycotina</taxon>
        <taxon>Agaricomycetes</taxon>
        <taxon>Cantharellales</taxon>
        <taxon>Ceratobasidiaceae</taxon>
        <taxon>Rhizoctonia</taxon>
    </lineage>
</organism>
<dbReference type="EMBL" id="CAJMXA010003606">
    <property type="protein sequence ID" value="CAE6506678.1"/>
    <property type="molecule type" value="Genomic_DNA"/>
</dbReference>
<accession>A0A8H3HGS8</accession>
<dbReference type="Proteomes" id="UP000663853">
    <property type="component" value="Unassembled WGS sequence"/>
</dbReference>
<comment type="caution">
    <text evidence="1">The sequence shown here is derived from an EMBL/GenBank/DDBJ whole genome shotgun (WGS) entry which is preliminary data.</text>
</comment>
<dbReference type="AlphaFoldDB" id="A0A8H3HGS8"/>
<evidence type="ECO:0000313" key="2">
    <source>
        <dbReference type="Proteomes" id="UP000663853"/>
    </source>
</evidence>
<gene>
    <name evidence="1" type="ORF">RDB_LOCUS120854</name>
</gene>
<sequence length="101" mass="11534">MFRSVLFYLPFSLVRACIKFWNGEYVRGLLELILISFALYCTAKLNTKYAIRRAYELMKSLGAFAIAEYEIPGDSALQVEFVDPNAKVEVPRYLKPAAEEA</sequence>
<proteinExistence type="predicted"/>
<protein>
    <submittedName>
        <fullName evidence="1">Uncharacterized protein</fullName>
    </submittedName>
</protein>